<feature type="region of interest" description="Disordered" evidence="1">
    <location>
        <begin position="300"/>
        <end position="319"/>
    </location>
</feature>
<feature type="transmembrane region" description="Helical" evidence="2">
    <location>
        <begin position="166"/>
        <end position="187"/>
    </location>
</feature>
<keyword evidence="2" id="KW-0812">Transmembrane</keyword>
<feature type="transmembrane region" description="Helical" evidence="2">
    <location>
        <begin position="127"/>
        <end position="146"/>
    </location>
</feature>
<comment type="caution">
    <text evidence="3">The sequence shown here is derived from an EMBL/GenBank/DDBJ whole genome shotgun (WGS) entry which is preliminary data.</text>
</comment>
<feature type="compositionally biased region" description="Basic and acidic residues" evidence="1">
    <location>
        <begin position="300"/>
        <end position="313"/>
    </location>
</feature>
<feature type="transmembrane region" description="Helical" evidence="2">
    <location>
        <begin position="12"/>
        <end position="33"/>
    </location>
</feature>
<feature type="transmembrane region" description="Helical" evidence="2">
    <location>
        <begin position="212"/>
        <end position="233"/>
    </location>
</feature>
<proteinExistence type="predicted"/>
<dbReference type="AlphaFoldDB" id="A0AAD7APT1"/>
<feature type="transmembrane region" description="Helical" evidence="2">
    <location>
        <begin position="239"/>
        <end position="259"/>
    </location>
</feature>
<organism evidence="3 4">
    <name type="scientific">Mycena albidolilacea</name>
    <dbReference type="NCBI Taxonomy" id="1033008"/>
    <lineage>
        <taxon>Eukaryota</taxon>
        <taxon>Fungi</taxon>
        <taxon>Dikarya</taxon>
        <taxon>Basidiomycota</taxon>
        <taxon>Agaricomycotina</taxon>
        <taxon>Agaricomycetes</taxon>
        <taxon>Agaricomycetidae</taxon>
        <taxon>Agaricales</taxon>
        <taxon>Marasmiineae</taxon>
        <taxon>Mycenaceae</taxon>
        <taxon>Mycena</taxon>
    </lineage>
</organism>
<evidence type="ECO:0000256" key="1">
    <source>
        <dbReference type="SAM" id="MobiDB-lite"/>
    </source>
</evidence>
<keyword evidence="4" id="KW-1185">Reference proteome</keyword>
<evidence type="ECO:0000313" key="3">
    <source>
        <dbReference type="EMBL" id="KAJ7364666.1"/>
    </source>
</evidence>
<gene>
    <name evidence="3" type="ORF">DFH08DRAFT_950231</name>
</gene>
<feature type="transmembrane region" description="Helical" evidence="2">
    <location>
        <begin position="98"/>
        <end position="120"/>
    </location>
</feature>
<protein>
    <submittedName>
        <fullName evidence="3">Uncharacterized protein</fullName>
    </submittedName>
</protein>
<accession>A0AAD7APT1</accession>
<dbReference type="Proteomes" id="UP001218218">
    <property type="component" value="Unassembled WGS sequence"/>
</dbReference>
<keyword evidence="2" id="KW-0472">Membrane</keyword>
<feature type="transmembrane region" description="Helical" evidence="2">
    <location>
        <begin position="54"/>
        <end position="78"/>
    </location>
</feature>
<evidence type="ECO:0000256" key="2">
    <source>
        <dbReference type="SAM" id="Phobius"/>
    </source>
</evidence>
<evidence type="ECO:0000313" key="4">
    <source>
        <dbReference type="Proteomes" id="UP001218218"/>
    </source>
</evidence>
<sequence length="319" mass="34988">MSPPWTNLAGLAVGGPLYGIYLMLYILSTFLLVKRSTGAPSAPLYRSAIFVSGLVLFIAVTGNWILTVVRPFIGFVVFLNGTAAPAFFDDNSQITTTIQNSFIVVAILVSDGIIIYRLWIVWSRNKIVIILPILTLLGLAIAFILTLQTTTHIDDIAEDKGLTPGLIFTLTYVLCSAFKMRGLMIVYQYKHLLHWQITKTSSPVGGSNLRDFLSIIVESALIYTIWTIFYIIAHQINSNLQFVAVILLPAVAGISNALIQARIGMDKTIETQHPLTGHAQSFSYSNSNSAGAALRMTTHHGDDPLVSRSDLTEMKPMAI</sequence>
<name>A0AAD7APT1_9AGAR</name>
<dbReference type="EMBL" id="JARIHO010000003">
    <property type="protein sequence ID" value="KAJ7364666.1"/>
    <property type="molecule type" value="Genomic_DNA"/>
</dbReference>
<reference evidence="3" key="1">
    <citation type="submission" date="2023-03" db="EMBL/GenBank/DDBJ databases">
        <title>Massive genome expansion in bonnet fungi (Mycena s.s.) driven by repeated elements and novel gene families across ecological guilds.</title>
        <authorList>
            <consortium name="Lawrence Berkeley National Laboratory"/>
            <person name="Harder C.B."/>
            <person name="Miyauchi S."/>
            <person name="Viragh M."/>
            <person name="Kuo A."/>
            <person name="Thoen E."/>
            <person name="Andreopoulos B."/>
            <person name="Lu D."/>
            <person name="Skrede I."/>
            <person name="Drula E."/>
            <person name="Henrissat B."/>
            <person name="Morin E."/>
            <person name="Kohler A."/>
            <person name="Barry K."/>
            <person name="LaButti K."/>
            <person name="Morin E."/>
            <person name="Salamov A."/>
            <person name="Lipzen A."/>
            <person name="Mereny Z."/>
            <person name="Hegedus B."/>
            <person name="Baldrian P."/>
            <person name="Stursova M."/>
            <person name="Weitz H."/>
            <person name="Taylor A."/>
            <person name="Grigoriev I.V."/>
            <person name="Nagy L.G."/>
            <person name="Martin F."/>
            <person name="Kauserud H."/>
        </authorList>
    </citation>
    <scope>NUCLEOTIDE SEQUENCE</scope>
    <source>
        <strain evidence="3">CBHHK002</strain>
    </source>
</reference>
<keyword evidence="2" id="KW-1133">Transmembrane helix</keyword>